<dbReference type="Gene3D" id="2.30.110.10">
    <property type="entry name" value="Electron Transport, Fmn-binding Protein, Chain A"/>
    <property type="match status" value="1"/>
</dbReference>
<evidence type="ECO:0000259" key="5">
    <source>
        <dbReference type="Pfam" id="PF12766"/>
    </source>
</evidence>
<keyword evidence="7" id="KW-1185">Reference proteome</keyword>
<dbReference type="KEGG" id="emar:D1013_06780"/>
<dbReference type="AlphaFoldDB" id="A0A3G2L499"/>
<dbReference type="Proteomes" id="UP000276309">
    <property type="component" value="Chromosome"/>
</dbReference>
<dbReference type="GO" id="GO:0008615">
    <property type="term" value="P:pyridoxine biosynthetic process"/>
    <property type="evidence" value="ECO:0007669"/>
    <property type="project" value="InterPro"/>
</dbReference>
<keyword evidence="4" id="KW-0560">Oxidoreductase</keyword>
<name>A0A3G2L499_9FLAO</name>
<dbReference type="PANTHER" id="PTHR10851">
    <property type="entry name" value="PYRIDOXINE-5-PHOSPHATE OXIDASE"/>
    <property type="match status" value="1"/>
</dbReference>
<keyword evidence="3" id="KW-0288">FMN</keyword>
<reference evidence="6 7" key="1">
    <citation type="submission" date="2018-08" db="EMBL/GenBank/DDBJ databases">
        <title>The reduced genetic potential of extracellular carbohydrate catabolism in Euzebyella marina RN62, a Flavobacteriia bacterium isolated from the hadal water.</title>
        <authorList>
            <person name="Xue C."/>
        </authorList>
    </citation>
    <scope>NUCLEOTIDE SEQUENCE [LARGE SCALE GENOMIC DNA]</scope>
    <source>
        <strain evidence="6 7">RN62</strain>
    </source>
</reference>
<dbReference type="PANTHER" id="PTHR10851:SF3">
    <property type="entry name" value="PYRIDOXINE_PYRIDOXAMINE 5'-PHOSPHATE OXIDASE 2"/>
    <property type="match status" value="1"/>
</dbReference>
<dbReference type="SUPFAM" id="SSF50475">
    <property type="entry name" value="FMN-binding split barrel"/>
    <property type="match status" value="1"/>
</dbReference>
<dbReference type="RefSeq" id="WP_121848141.1">
    <property type="nucleotide sequence ID" value="NZ_CP032050.1"/>
</dbReference>
<dbReference type="Pfam" id="PF12766">
    <property type="entry name" value="Pyridox_oxase_2"/>
    <property type="match status" value="1"/>
</dbReference>
<evidence type="ECO:0000256" key="3">
    <source>
        <dbReference type="ARBA" id="ARBA00022643"/>
    </source>
</evidence>
<proteinExistence type="predicted"/>
<comment type="cofactor">
    <cofactor evidence="1">
        <name>FMN</name>
        <dbReference type="ChEBI" id="CHEBI:58210"/>
    </cofactor>
</comment>
<organism evidence="6 7">
    <name type="scientific">Euzebyella marina</name>
    <dbReference type="NCBI Taxonomy" id="1761453"/>
    <lineage>
        <taxon>Bacteria</taxon>
        <taxon>Pseudomonadati</taxon>
        <taxon>Bacteroidota</taxon>
        <taxon>Flavobacteriia</taxon>
        <taxon>Flavobacteriales</taxon>
        <taxon>Flavobacteriaceae</taxon>
        <taxon>Euzebyella</taxon>
    </lineage>
</organism>
<dbReference type="GO" id="GO:0004733">
    <property type="term" value="F:pyridoxamine phosphate oxidase activity"/>
    <property type="evidence" value="ECO:0007669"/>
    <property type="project" value="InterPro"/>
</dbReference>
<dbReference type="GO" id="GO:0010181">
    <property type="term" value="F:FMN binding"/>
    <property type="evidence" value="ECO:0007669"/>
    <property type="project" value="InterPro"/>
</dbReference>
<feature type="domain" description="Pyridoxamine 5'-phosphate oxidase Alr4036 family FMN-binding" evidence="5">
    <location>
        <begin position="17"/>
        <end position="96"/>
    </location>
</feature>
<keyword evidence="2" id="KW-0285">Flavoprotein</keyword>
<protein>
    <submittedName>
        <fullName evidence="6">Pyridoxamine 5'-phosphate oxidase</fullName>
    </submittedName>
</protein>
<evidence type="ECO:0000256" key="1">
    <source>
        <dbReference type="ARBA" id="ARBA00001917"/>
    </source>
</evidence>
<accession>A0A3G2L499</accession>
<dbReference type="OrthoDB" id="1493996at2"/>
<dbReference type="EMBL" id="CP032050">
    <property type="protein sequence ID" value="AYN67092.1"/>
    <property type="molecule type" value="Genomic_DNA"/>
</dbReference>
<dbReference type="InterPro" id="IPR024624">
    <property type="entry name" value="Pyridox_Oxase_Alr4036_FMN-bd"/>
</dbReference>
<gene>
    <name evidence="6" type="ORF">D1013_06780</name>
</gene>
<evidence type="ECO:0000313" key="7">
    <source>
        <dbReference type="Proteomes" id="UP000276309"/>
    </source>
</evidence>
<evidence type="ECO:0000313" key="6">
    <source>
        <dbReference type="EMBL" id="AYN67092.1"/>
    </source>
</evidence>
<dbReference type="InterPro" id="IPR012349">
    <property type="entry name" value="Split_barrel_FMN-bd"/>
</dbReference>
<evidence type="ECO:0000256" key="4">
    <source>
        <dbReference type="ARBA" id="ARBA00023002"/>
    </source>
</evidence>
<dbReference type="InterPro" id="IPR000659">
    <property type="entry name" value="Pyridox_Oxase"/>
</dbReference>
<evidence type="ECO:0000256" key="2">
    <source>
        <dbReference type="ARBA" id="ARBA00022630"/>
    </source>
</evidence>
<sequence length="181" mass="21458">MTHQFWTETKEELSLGITEKGHPFRYATLATVGNERLPRLRTIVLRHLGPDLKLTFYTDRRSKKVLHIKENNRVSLLFYHPEKLLQIKVEGLAFLIPNSELKEQYWKQVNENSKKDYTTHIAPGSTVSDPSQIEYLTENNYFCPIEIEPFKIEYLKLKRPNHLRIRFSKEDNDWNGEFLVP</sequence>